<feature type="transmembrane region" description="Helical" evidence="1">
    <location>
        <begin position="107"/>
        <end position="130"/>
    </location>
</feature>
<protein>
    <recommendedName>
        <fullName evidence="2">DUF112 domain-containing protein</fullName>
    </recommendedName>
</protein>
<dbReference type="EMBL" id="DS985351">
    <property type="protein sequence ID" value="EDV19005.1"/>
    <property type="molecule type" value="Genomic_DNA"/>
</dbReference>
<reference evidence="3 4" key="1">
    <citation type="journal article" date="2008" name="Nature">
        <title>The Trichoplax genome and the nature of placozoans.</title>
        <authorList>
            <person name="Srivastava M."/>
            <person name="Begovic E."/>
            <person name="Chapman J."/>
            <person name="Putnam N.H."/>
            <person name="Hellsten U."/>
            <person name="Kawashima T."/>
            <person name="Kuo A."/>
            <person name="Mitros T."/>
            <person name="Salamov A."/>
            <person name="Carpenter M.L."/>
            <person name="Signorovitch A.Y."/>
            <person name="Moreno M.A."/>
            <person name="Kamm K."/>
            <person name="Grimwood J."/>
            <person name="Schmutz J."/>
            <person name="Shapiro H."/>
            <person name="Grigoriev I.V."/>
            <person name="Buss L.W."/>
            <person name="Schierwater B."/>
            <person name="Dellaporta S.L."/>
            <person name="Rokhsar D.S."/>
        </authorList>
    </citation>
    <scope>NUCLEOTIDE SEQUENCE [LARGE SCALE GENOMIC DNA]</scope>
    <source>
        <strain evidence="3 4">Grell-BS-1999</strain>
    </source>
</reference>
<dbReference type="AlphaFoldDB" id="B3SE40"/>
<organism evidence="3 4">
    <name type="scientific">Trichoplax adhaerens</name>
    <name type="common">Trichoplax reptans</name>
    <dbReference type="NCBI Taxonomy" id="10228"/>
    <lineage>
        <taxon>Eukaryota</taxon>
        <taxon>Metazoa</taxon>
        <taxon>Placozoa</taxon>
        <taxon>Uniplacotomia</taxon>
        <taxon>Trichoplacea</taxon>
        <taxon>Trichoplacidae</taxon>
        <taxon>Trichoplax</taxon>
    </lineage>
</organism>
<evidence type="ECO:0000313" key="3">
    <source>
        <dbReference type="EMBL" id="EDV19005.1"/>
    </source>
</evidence>
<feature type="transmembrane region" description="Helical" evidence="1">
    <location>
        <begin position="7"/>
        <end position="33"/>
    </location>
</feature>
<dbReference type="KEGG" id="tad:TRIADDRAFT_62543"/>
<feature type="transmembrane region" description="Helical" evidence="1">
    <location>
        <begin position="45"/>
        <end position="61"/>
    </location>
</feature>
<keyword evidence="4" id="KW-1185">Reference proteome</keyword>
<dbReference type="InterPro" id="IPR002823">
    <property type="entry name" value="DUF112_TM"/>
</dbReference>
<accession>B3SE40</accession>
<dbReference type="InParanoid" id="B3SE40"/>
<feature type="domain" description="DUF112" evidence="2">
    <location>
        <begin position="4"/>
        <end position="138"/>
    </location>
</feature>
<dbReference type="Proteomes" id="UP000009022">
    <property type="component" value="Unassembled WGS sequence"/>
</dbReference>
<feature type="transmembrane region" description="Helical" evidence="1">
    <location>
        <begin position="73"/>
        <end position="95"/>
    </location>
</feature>
<gene>
    <name evidence="3" type="ORF">TRIADDRAFT_62543</name>
</gene>
<proteinExistence type="predicted"/>
<dbReference type="HOGENOM" id="CLU_1663043_0_0_1"/>
<keyword evidence="1" id="KW-0472">Membrane</keyword>
<sequence length="159" mass="16918">MIRGQTLGAILIISAIAIIASALATIFLTPYLINIRAGPVIFDPTWSAVLAVVLAAVLFKVKDSDSPTQTEASALLSLGVVGVVLSPANITRLFLILFGREYNQPRWYMPITFEIAGTAVFGIVSLIVAIQQGKRIQNRGSISQSYAVSGSTDSHSLLS</sequence>
<dbReference type="CTD" id="6759723"/>
<evidence type="ECO:0000313" key="4">
    <source>
        <dbReference type="Proteomes" id="UP000009022"/>
    </source>
</evidence>
<keyword evidence="1" id="KW-0812">Transmembrane</keyword>
<keyword evidence="1" id="KW-1133">Transmembrane helix</keyword>
<evidence type="ECO:0000256" key="1">
    <source>
        <dbReference type="SAM" id="Phobius"/>
    </source>
</evidence>
<dbReference type="PhylomeDB" id="B3SE40"/>
<evidence type="ECO:0000259" key="2">
    <source>
        <dbReference type="Pfam" id="PF01970"/>
    </source>
</evidence>
<dbReference type="Pfam" id="PF01970">
    <property type="entry name" value="TctA"/>
    <property type="match status" value="1"/>
</dbReference>
<dbReference type="RefSeq" id="XP_002118509.1">
    <property type="nucleotide sequence ID" value="XM_002118473.1"/>
</dbReference>
<dbReference type="GeneID" id="6759723"/>
<name>B3SE40_TRIAD</name>